<evidence type="ECO:0000313" key="2">
    <source>
        <dbReference type="EMBL" id="CAJ1964512.1"/>
    </source>
</evidence>
<feature type="compositionally biased region" description="Polar residues" evidence="1">
    <location>
        <begin position="105"/>
        <end position="117"/>
    </location>
</feature>
<dbReference type="Proteomes" id="UP001295423">
    <property type="component" value="Unassembled WGS sequence"/>
</dbReference>
<name>A0AAD2JME2_9STRA</name>
<protein>
    <submittedName>
        <fullName evidence="2">Uncharacterized protein</fullName>
    </submittedName>
</protein>
<gene>
    <name evidence="2" type="ORF">CYCCA115_LOCUS20666</name>
</gene>
<dbReference type="AlphaFoldDB" id="A0AAD2JME2"/>
<organism evidence="2 3">
    <name type="scientific">Cylindrotheca closterium</name>
    <dbReference type="NCBI Taxonomy" id="2856"/>
    <lineage>
        <taxon>Eukaryota</taxon>
        <taxon>Sar</taxon>
        <taxon>Stramenopiles</taxon>
        <taxon>Ochrophyta</taxon>
        <taxon>Bacillariophyta</taxon>
        <taxon>Bacillariophyceae</taxon>
        <taxon>Bacillariophycidae</taxon>
        <taxon>Bacillariales</taxon>
        <taxon>Bacillariaceae</taxon>
        <taxon>Cylindrotheca</taxon>
    </lineage>
</organism>
<feature type="region of interest" description="Disordered" evidence="1">
    <location>
        <begin position="241"/>
        <end position="281"/>
    </location>
</feature>
<proteinExistence type="predicted"/>
<evidence type="ECO:0000256" key="1">
    <source>
        <dbReference type="SAM" id="MobiDB-lite"/>
    </source>
</evidence>
<dbReference type="EMBL" id="CAKOGP040002191">
    <property type="protein sequence ID" value="CAJ1964512.1"/>
    <property type="molecule type" value="Genomic_DNA"/>
</dbReference>
<comment type="caution">
    <text evidence="2">The sequence shown here is derived from an EMBL/GenBank/DDBJ whole genome shotgun (WGS) entry which is preliminary data.</text>
</comment>
<feature type="compositionally biased region" description="Low complexity" evidence="1">
    <location>
        <begin position="241"/>
        <end position="257"/>
    </location>
</feature>
<feature type="compositionally biased region" description="Low complexity" evidence="1">
    <location>
        <begin position="126"/>
        <end position="144"/>
    </location>
</feature>
<evidence type="ECO:0000313" key="3">
    <source>
        <dbReference type="Proteomes" id="UP001295423"/>
    </source>
</evidence>
<keyword evidence="3" id="KW-1185">Reference proteome</keyword>
<sequence length="281" mass="31495">MMRRIPADDIVPLDAFSLCGSRISISLSTIQEECSFDYFSSQSSFGTVSSFDSAMISAESLCSGCRFDSVATKNKTSKLMPPSHPRQPLKRPTEIIFEGLDEVENSPSNTPIHNNLMRNARRPKRSSFGSRSSSDGSCSTTGDGAEYTQPLNDDDDGERDSSCHNRRFSSLTMDDFDYMRPLNDEDREVEYSRPLNDGPYHPYSNIRYGDGGEEKVEEDGTIHRFSDSDLIRHFDDMRLLSSPMASPESSSSSKSRSYAMQTAMREAMLSNRDNTLRSLDD</sequence>
<reference evidence="2" key="1">
    <citation type="submission" date="2023-08" db="EMBL/GenBank/DDBJ databases">
        <authorList>
            <person name="Audoor S."/>
            <person name="Bilcke G."/>
        </authorList>
    </citation>
    <scope>NUCLEOTIDE SEQUENCE</scope>
</reference>
<feature type="region of interest" description="Disordered" evidence="1">
    <location>
        <begin position="100"/>
        <end position="166"/>
    </location>
</feature>
<accession>A0AAD2JME2</accession>